<keyword evidence="2" id="KW-1185">Reference proteome</keyword>
<accession>A0AAD9GJT5</accession>
<dbReference type="Proteomes" id="UP001195914">
    <property type="component" value="Unassembled WGS sequence"/>
</dbReference>
<evidence type="ECO:0000313" key="1">
    <source>
        <dbReference type="EMBL" id="KAK1939628.1"/>
    </source>
</evidence>
<gene>
    <name evidence="1" type="ORF">X943_001718</name>
</gene>
<evidence type="ECO:0000313" key="2">
    <source>
        <dbReference type="Proteomes" id="UP001195914"/>
    </source>
</evidence>
<dbReference type="EMBL" id="JAHBMH010000007">
    <property type="protein sequence ID" value="KAK1939628.1"/>
    <property type="molecule type" value="Genomic_DNA"/>
</dbReference>
<sequence length="158" mass="18066">MQLTIIPIPTHHALKTIALIWCFCNGIHNAMAVSTRTTSTRHRNKHKHDSDELPIRIGDLPPIPSLGMSKVPKYLGLGYDEVARLQKGRAKPDSDIFSELDMNYKGPVIQLEWPIYGKPRYNNTFQWALPENVYVWNSPSCELRENVTEHPSIANIFM</sequence>
<reference evidence="1" key="2">
    <citation type="submission" date="2021-05" db="EMBL/GenBank/DDBJ databases">
        <authorList>
            <person name="Pain A."/>
        </authorList>
    </citation>
    <scope>NUCLEOTIDE SEQUENCE</scope>
    <source>
        <strain evidence="1">1802A</strain>
    </source>
</reference>
<comment type="caution">
    <text evidence="1">The sequence shown here is derived from an EMBL/GenBank/DDBJ whole genome shotgun (WGS) entry which is preliminary data.</text>
</comment>
<proteinExistence type="predicted"/>
<name>A0AAD9GJT5_BABDI</name>
<protein>
    <submittedName>
        <fullName evidence="1">Ubiquitin-conjugating enzyme E2</fullName>
    </submittedName>
</protein>
<dbReference type="AlphaFoldDB" id="A0AAD9GJT5"/>
<organism evidence="1 2">
    <name type="scientific">Babesia divergens</name>
    <dbReference type="NCBI Taxonomy" id="32595"/>
    <lineage>
        <taxon>Eukaryota</taxon>
        <taxon>Sar</taxon>
        <taxon>Alveolata</taxon>
        <taxon>Apicomplexa</taxon>
        <taxon>Aconoidasida</taxon>
        <taxon>Piroplasmida</taxon>
        <taxon>Babesiidae</taxon>
        <taxon>Babesia</taxon>
    </lineage>
</organism>
<reference evidence="1" key="1">
    <citation type="journal article" date="2014" name="Nucleic Acids Res.">
        <title>The evolutionary dynamics of variant antigen genes in Babesia reveal a history of genomic innovation underlying host-parasite interaction.</title>
        <authorList>
            <person name="Jackson A.P."/>
            <person name="Otto T.D."/>
            <person name="Darby A."/>
            <person name="Ramaprasad A."/>
            <person name="Xia D."/>
            <person name="Echaide I.E."/>
            <person name="Farber M."/>
            <person name="Gahlot S."/>
            <person name="Gamble J."/>
            <person name="Gupta D."/>
            <person name="Gupta Y."/>
            <person name="Jackson L."/>
            <person name="Malandrin L."/>
            <person name="Malas T.B."/>
            <person name="Moussa E."/>
            <person name="Nair M."/>
            <person name="Reid A.J."/>
            <person name="Sanders M."/>
            <person name="Sharma J."/>
            <person name="Tracey A."/>
            <person name="Quail M.A."/>
            <person name="Weir W."/>
            <person name="Wastling J.M."/>
            <person name="Hall N."/>
            <person name="Willadsen P."/>
            <person name="Lingelbach K."/>
            <person name="Shiels B."/>
            <person name="Tait A."/>
            <person name="Berriman M."/>
            <person name="Allred D.R."/>
            <person name="Pain A."/>
        </authorList>
    </citation>
    <scope>NUCLEOTIDE SEQUENCE</scope>
    <source>
        <strain evidence="1">1802A</strain>
    </source>
</reference>